<accession>A0A6C0D3L9</accession>
<dbReference type="EMBL" id="MN739521">
    <property type="protein sequence ID" value="QHT10499.1"/>
    <property type="molecule type" value="Genomic_DNA"/>
</dbReference>
<reference evidence="1" key="1">
    <citation type="journal article" date="2020" name="Nature">
        <title>Giant virus diversity and host interactions through global metagenomics.</title>
        <authorList>
            <person name="Schulz F."/>
            <person name="Roux S."/>
            <person name="Paez-Espino D."/>
            <person name="Jungbluth S."/>
            <person name="Walsh D.A."/>
            <person name="Denef V.J."/>
            <person name="McMahon K.D."/>
            <person name="Konstantinidis K.T."/>
            <person name="Eloe-Fadrosh E.A."/>
            <person name="Kyrpides N.C."/>
            <person name="Woyke T."/>
        </authorList>
    </citation>
    <scope>NUCLEOTIDE SEQUENCE</scope>
    <source>
        <strain evidence="1">GVMAG-M-3300023174-107</strain>
    </source>
</reference>
<dbReference type="AlphaFoldDB" id="A0A6C0D3L9"/>
<sequence length="101" mass="12744">MISFRKLQVGKEYYIKKHDTDRKFKFVFDEYRTGEYNDLLKDEDLFMIFRRDTHRYAFYANDYYYDPEKIKRNAQRAIEQMEHRSMNMVLKRLVNEEFEWS</sequence>
<name>A0A6C0D3L9_9ZZZZ</name>
<evidence type="ECO:0000313" key="1">
    <source>
        <dbReference type="EMBL" id="QHT10499.1"/>
    </source>
</evidence>
<protein>
    <submittedName>
        <fullName evidence="1">Uncharacterized protein</fullName>
    </submittedName>
</protein>
<proteinExistence type="predicted"/>
<organism evidence="1">
    <name type="scientific">viral metagenome</name>
    <dbReference type="NCBI Taxonomy" id="1070528"/>
    <lineage>
        <taxon>unclassified sequences</taxon>
        <taxon>metagenomes</taxon>
        <taxon>organismal metagenomes</taxon>
    </lineage>
</organism>